<organism evidence="1 2">
    <name type="scientific">Saccharococcus caldoxylosilyticus</name>
    <dbReference type="NCBI Taxonomy" id="81408"/>
    <lineage>
        <taxon>Bacteria</taxon>
        <taxon>Bacillati</taxon>
        <taxon>Bacillota</taxon>
        <taxon>Bacilli</taxon>
        <taxon>Bacillales</taxon>
        <taxon>Anoxybacillaceae</taxon>
        <taxon>Saccharococcus</taxon>
    </lineage>
</organism>
<dbReference type="InterPro" id="IPR026838">
    <property type="entry name" value="YheC/D"/>
</dbReference>
<evidence type="ECO:0000313" key="2">
    <source>
        <dbReference type="Proteomes" id="UP000075455"/>
    </source>
</evidence>
<name>A0A150M1H7_9BACL</name>
<protein>
    <recommendedName>
        <fullName evidence="3">ATP-grasp domain-containing protein</fullName>
    </recommendedName>
</protein>
<dbReference type="GeneID" id="301194502"/>
<proteinExistence type="predicted"/>
<dbReference type="STRING" id="81408.B4119_1592"/>
<dbReference type="SUPFAM" id="SSF56059">
    <property type="entry name" value="Glutathione synthetase ATP-binding domain-like"/>
    <property type="match status" value="1"/>
</dbReference>
<dbReference type="AlphaFoldDB" id="A0A150M1H7"/>
<dbReference type="Pfam" id="PF14398">
    <property type="entry name" value="ATPgrasp_YheCD"/>
    <property type="match status" value="1"/>
</dbReference>
<dbReference type="RefSeq" id="WP_061579009.1">
    <property type="nucleotide sequence ID" value="NZ_AP025625.1"/>
</dbReference>
<accession>A0A150M1H7</accession>
<gene>
    <name evidence="1" type="ORF">B4119_1592</name>
</gene>
<evidence type="ECO:0000313" key="1">
    <source>
        <dbReference type="EMBL" id="KYD18398.1"/>
    </source>
</evidence>
<reference evidence="1 2" key="1">
    <citation type="submission" date="2016-01" db="EMBL/GenBank/DDBJ databases">
        <title>Draft Genome Sequences of Seven Thermophilic Sporeformers Isolated from Foods.</title>
        <authorList>
            <person name="Berendsen E.M."/>
            <person name="Wells-Bennik M.H."/>
            <person name="Krawcyk A.O."/>
            <person name="De Jong A."/>
            <person name="Holsappel S."/>
            <person name="Eijlander R.T."/>
            <person name="Kuipers O.P."/>
        </authorList>
    </citation>
    <scope>NUCLEOTIDE SEQUENCE [LARGE SCALE GENOMIC DNA]</scope>
    <source>
        <strain evidence="1 2">B4119</strain>
    </source>
</reference>
<dbReference type="eggNOG" id="COG0189">
    <property type="taxonomic scope" value="Bacteria"/>
</dbReference>
<sequence length="458" mass="53148">MKWIKVERGDVECTDDSKNTIYVSTNLADKLNTQTKLVFGQNEIPITVQALSSIDECTGDHFHDPALIRLSQNVFDQLLIQKSATYQIRYTDTTIYIGPVIGFLLGDQHYYYHHRRLKELTDAMGVYEKVGGLFIAFRHCSISWPEKCIYGLYFNYENKRWVYGKLPLPSVVYRRGFNSRNNFVTECRDVSNWKVFNDVRFDKWQLYTLLRENDQLKPYLPETALLNVDSLSAFLGKYSKVILKPNKLSRGRGISIITSKPDGTLEIHDYRQFTNFTIPASQLEDYLHEGKYLKRDYIIQPFLDLARIDGSPWDIRVVMQKNRWKQWVCNGIECRLAGTGKMITNISNGGRALELSEALTLAFGTEVDPIQVSKDIHSISMEFCKMMDQTGFHFAEFGLDLALDQQQHYWFIEANVRPTFKGFKTLDDRIYRRICYEPILYSASIAGFGWEDSDESEI</sequence>
<evidence type="ECO:0008006" key="3">
    <source>
        <dbReference type="Google" id="ProtNLM"/>
    </source>
</evidence>
<dbReference type="Proteomes" id="UP000075455">
    <property type="component" value="Unassembled WGS sequence"/>
</dbReference>
<dbReference type="PATRIC" id="fig|81408.3.peg.2197"/>
<dbReference type="Gene3D" id="3.30.470.20">
    <property type="entry name" value="ATP-grasp fold, B domain"/>
    <property type="match status" value="1"/>
</dbReference>
<comment type="caution">
    <text evidence="1">The sequence shown here is derived from an EMBL/GenBank/DDBJ whole genome shotgun (WGS) entry which is preliminary data.</text>
</comment>
<dbReference type="EMBL" id="LQYS01000021">
    <property type="protein sequence ID" value="KYD18398.1"/>
    <property type="molecule type" value="Genomic_DNA"/>
</dbReference>